<name>A0A1M5LKK3_9HYPH</name>
<accession>A0A1M5LKK3</accession>
<dbReference type="InterPro" id="IPR051473">
    <property type="entry name" value="P2Ox-like"/>
</dbReference>
<sequence length="504" mass="55127">MIVMTPDIVIIGSGMGGATLAAGLAGSGARVLILEKGRQLADRPENRDARAIFQRGYFRPKEQWYDAEANDAPFNPGNYYYVGGNSKFYGAVLIRYRAEDFEAMEHDGGVSPAWPISYAEMEPYYSRAEQLYRVRGELGDDDTEPYHSQPYAFGAIPDEPALAAVRRRLAAAGLHPASLPLGVDIDQWLKKARTPWDAFPDARTGKMDAETCGLATALADPNITIETGAEVTRLVAGPDGRITTVVYVQDGETKTLSPKIVVLSTGAVKSAAMLLASKSEAFPNGLANGSDVVGRYFMSHNMTAMIAVDPRFTNDAIHQKTFGFNDFYLSDGRGGKPLGNMQLLGRVSGAILKANVRFAPEWTLSLLSRHSVDFLAMNEDLPDRDSRIRVDGERVIMQWKRSNMEAHWKLVRVMKERFHAAGFPLVLTHHFDGRTPSHQCGTVRFGTDPATSALDIHCRAHDHRNLFVVDAGFLPTSAAVNPALTIAAQALRTADHMIATGFDA</sequence>
<organism evidence="8 9">
    <name type="scientific">Kaistia soli DSM 19436</name>
    <dbReference type="NCBI Taxonomy" id="1122133"/>
    <lineage>
        <taxon>Bacteria</taxon>
        <taxon>Pseudomonadati</taxon>
        <taxon>Pseudomonadota</taxon>
        <taxon>Alphaproteobacteria</taxon>
        <taxon>Hyphomicrobiales</taxon>
        <taxon>Kaistiaceae</taxon>
        <taxon>Kaistia</taxon>
    </lineage>
</organism>
<dbReference type="PANTHER" id="PTHR42784:SF1">
    <property type="entry name" value="PYRANOSE 2-OXIDASE"/>
    <property type="match status" value="1"/>
</dbReference>
<dbReference type="GO" id="GO:0016614">
    <property type="term" value="F:oxidoreductase activity, acting on CH-OH group of donors"/>
    <property type="evidence" value="ECO:0007669"/>
    <property type="project" value="InterPro"/>
</dbReference>
<comment type="similarity">
    <text evidence="2">Belongs to the GMC oxidoreductase family.</text>
</comment>
<dbReference type="InterPro" id="IPR036188">
    <property type="entry name" value="FAD/NAD-bd_sf"/>
</dbReference>
<proteinExistence type="inferred from homology"/>
<evidence type="ECO:0000313" key="9">
    <source>
        <dbReference type="Proteomes" id="UP000184485"/>
    </source>
</evidence>
<dbReference type="RefSeq" id="WP_175561924.1">
    <property type="nucleotide sequence ID" value="NZ_FQUP01000006.1"/>
</dbReference>
<dbReference type="SUPFAM" id="SSF51905">
    <property type="entry name" value="FAD/NAD(P)-binding domain"/>
    <property type="match status" value="1"/>
</dbReference>
<keyword evidence="9" id="KW-1185">Reference proteome</keyword>
<keyword evidence="3" id="KW-0285">Flavoprotein</keyword>
<dbReference type="AlphaFoldDB" id="A0A1M5LKK3"/>
<dbReference type="InterPro" id="IPR007867">
    <property type="entry name" value="GMC_OxRtase_C"/>
</dbReference>
<evidence type="ECO:0000313" key="8">
    <source>
        <dbReference type="EMBL" id="SHG65535.1"/>
    </source>
</evidence>
<keyword evidence="5" id="KW-0560">Oxidoreductase</keyword>
<reference evidence="8 9" key="1">
    <citation type="submission" date="2016-11" db="EMBL/GenBank/DDBJ databases">
        <authorList>
            <person name="Jaros S."/>
            <person name="Januszkiewicz K."/>
            <person name="Wedrychowicz H."/>
        </authorList>
    </citation>
    <scope>NUCLEOTIDE SEQUENCE [LARGE SCALE GENOMIC DNA]</scope>
    <source>
        <strain evidence="8 9">DSM 19436</strain>
    </source>
</reference>
<evidence type="ECO:0000256" key="2">
    <source>
        <dbReference type="ARBA" id="ARBA00010790"/>
    </source>
</evidence>
<evidence type="ECO:0000256" key="1">
    <source>
        <dbReference type="ARBA" id="ARBA00001974"/>
    </source>
</evidence>
<dbReference type="Pfam" id="PF01266">
    <property type="entry name" value="DAO"/>
    <property type="match status" value="1"/>
</dbReference>
<keyword evidence="4" id="KW-0274">FAD</keyword>
<evidence type="ECO:0000259" key="6">
    <source>
        <dbReference type="Pfam" id="PF01266"/>
    </source>
</evidence>
<evidence type="ECO:0000256" key="3">
    <source>
        <dbReference type="ARBA" id="ARBA00022630"/>
    </source>
</evidence>
<dbReference type="Gene3D" id="3.50.50.60">
    <property type="entry name" value="FAD/NAD(P)-binding domain"/>
    <property type="match status" value="2"/>
</dbReference>
<feature type="domain" description="FAD dependent oxidoreductase" evidence="6">
    <location>
        <begin position="7"/>
        <end position="268"/>
    </location>
</feature>
<dbReference type="InterPro" id="IPR006076">
    <property type="entry name" value="FAD-dep_OxRdtase"/>
</dbReference>
<evidence type="ECO:0000259" key="7">
    <source>
        <dbReference type="Pfam" id="PF05199"/>
    </source>
</evidence>
<evidence type="ECO:0000256" key="4">
    <source>
        <dbReference type="ARBA" id="ARBA00022827"/>
    </source>
</evidence>
<gene>
    <name evidence="8" type="ORF">SAMN02745157_4624</name>
</gene>
<dbReference type="Proteomes" id="UP000184485">
    <property type="component" value="Unassembled WGS sequence"/>
</dbReference>
<feature type="domain" description="Glucose-methanol-choline oxidoreductase C-terminal" evidence="7">
    <location>
        <begin position="434"/>
        <end position="490"/>
    </location>
</feature>
<comment type="cofactor">
    <cofactor evidence="1">
        <name>FAD</name>
        <dbReference type="ChEBI" id="CHEBI:57692"/>
    </cofactor>
</comment>
<dbReference type="Pfam" id="PF05199">
    <property type="entry name" value="GMC_oxred_C"/>
    <property type="match status" value="1"/>
</dbReference>
<evidence type="ECO:0000256" key="5">
    <source>
        <dbReference type="ARBA" id="ARBA00023002"/>
    </source>
</evidence>
<dbReference type="STRING" id="1122133.SAMN02745157_4624"/>
<protein>
    <submittedName>
        <fullName evidence="8">Choline dehydrogenase</fullName>
    </submittedName>
</protein>
<dbReference type="PANTHER" id="PTHR42784">
    <property type="entry name" value="PYRANOSE 2-OXIDASE"/>
    <property type="match status" value="1"/>
</dbReference>
<dbReference type="EMBL" id="FQUP01000006">
    <property type="protein sequence ID" value="SHG65535.1"/>
    <property type="molecule type" value="Genomic_DNA"/>
</dbReference>